<feature type="compositionally biased region" description="Polar residues" evidence="3">
    <location>
        <begin position="317"/>
        <end position="326"/>
    </location>
</feature>
<dbReference type="Proteomes" id="UP000267096">
    <property type="component" value="Unassembled WGS sequence"/>
</dbReference>
<feature type="compositionally biased region" description="Basic and acidic residues" evidence="3">
    <location>
        <begin position="251"/>
        <end position="260"/>
    </location>
</feature>
<comment type="subcellular location">
    <subcellularLocation>
        <location evidence="1">Nucleus</location>
    </subcellularLocation>
</comment>
<feature type="compositionally biased region" description="Acidic residues" evidence="3">
    <location>
        <begin position="502"/>
        <end position="516"/>
    </location>
</feature>
<dbReference type="AlphaFoldDB" id="A0A0M3JVZ0"/>
<dbReference type="WBParaSite" id="ASIM_0001241501-mRNA-1">
    <property type="protein sequence ID" value="ASIM_0001241501-mRNA-1"/>
    <property type="gene ID" value="ASIM_0001241501"/>
</dbReference>
<dbReference type="PANTHER" id="PTHR23318:SF0">
    <property type="entry name" value="SERINE_THREONINE-PROTEIN PHOSPHATASE 4 REGULATORY SUBUNIT 3"/>
    <property type="match status" value="1"/>
</dbReference>
<dbReference type="PANTHER" id="PTHR23318">
    <property type="entry name" value="ATP SYNTHASE GAMMA-RELATED"/>
    <property type="match status" value="1"/>
</dbReference>
<evidence type="ECO:0000256" key="2">
    <source>
        <dbReference type="ARBA" id="ARBA00023242"/>
    </source>
</evidence>
<keyword evidence="2" id="KW-0539">Nucleus</keyword>
<feature type="compositionally biased region" description="Pro residues" evidence="3">
    <location>
        <begin position="452"/>
        <end position="464"/>
    </location>
</feature>
<feature type="domain" description="Serine/threonine-protein phosphatase 4 regulatory subunit 3-like central" evidence="4">
    <location>
        <begin position="11"/>
        <end position="246"/>
    </location>
</feature>
<evidence type="ECO:0000256" key="1">
    <source>
        <dbReference type="ARBA" id="ARBA00004123"/>
    </source>
</evidence>
<evidence type="ECO:0000313" key="5">
    <source>
        <dbReference type="EMBL" id="VDK46019.1"/>
    </source>
</evidence>
<feature type="compositionally biased region" description="Acidic residues" evidence="3">
    <location>
        <begin position="284"/>
        <end position="295"/>
    </location>
</feature>
<feature type="compositionally biased region" description="Low complexity" evidence="3">
    <location>
        <begin position="349"/>
        <end position="363"/>
    </location>
</feature>
<feature type="compositionally biased region" description="Low complexity" evidence="3">
    <location>
        <begin position="534"/>
        <end position="544"/>
    </location>
</feature>
<evidence type="ECO:0000256" key="3">
    <source>
        <dbReference type="SAM" id="MobiDB-lite"/>
    </source>
</evidence>
<accession>A0A0M3JVZ0</accession>
<feature type="region of interest" description="Disordered" evidence="3">
    <location>
        <begin position="625"/>
        <end position="670"/>
    </location>
</feature>
<protein>
    <submittedName>
        <fullName evidence="7">SMK-1 domain-containing protein</fullName>
    </submittedName>
</protein>
<evidence type="ECO:0000313" key="7">
    <source>
        <dbReference type="WBParaSite" id="ASIM_0001241501-mRNA-1"/>
    </source>
</evidence>
<sequence length="670" mass="74396">MFAFHYIDEYKWDQVLLNKLIERMLSDTDPELASGMAMAQVMRSLLDPDSMISAPNSKCERHEFLTFFYRRSMQTLCKPIIDNTLGGTPKRDDEKKANPSDDYHTANKEAMIVDLLCFCFEHHAMHMRNYCINNKLLNKIVVLLQSKHHFLALSALRLVRRVVQLKDEFYFRYIVRDDVMGPVIECFRRNGHRYNLMNSAIIELFEFVRTEEIKMLITYVVEKYGEQFEDVSYVKTFTMLRIKYDQIKDRENAKLGDDSPTKSSPPPESQTSNAQWKKERQADADEQWFNDDDSENVAQDGWDETTGATKEPVRNGSPRTASNGSADGSPLEEDEAESPSNGAPKAFRSESATSPSSSAKSSPNIVGDEESSSSSASYSDDQSPPPHPSEPSFSPVVRKSGTEPNFPSVIKRKLVDEDSEEIFSQTSNPSRIRGTPRIVIKMNSDRARSPCRSPPPGSGSPPGDPVVSSTEVLITPSSSSPLERPSAPLPTPPITVKKALVDYDESDSDEEDESEENNSLPSSSSSAGAGRQVSNLSSQSSSSSGDDHDDVSSTSGDHEPSPGCLVEEGDDTEKDGDKKVRQCGDEKQNELDEVEKRSSTESSLDENNLCRKRAAECEMLIKDEPKALESGAEGTKVERHTDGTKRLRLDSGEEHGEKTENLVPTAGLVS</sequence>
<dbReference type="GO" id="GO:0006974">
    <property type="term" value="P:DNA damage response"/>
    <property type="evidence" value="ECO:0007669"/>
    <property type="project" value="TreeGrafter"/>
</dbReference>
<dbReference type="OrthoDB" id="27483at2759"/>
<proteinExistence type="predicted"/>
<dbReference type="GO" id="GO:0072542">
    <property type="term" value="F:protein phosphatase activator activity"/>
    <property type="evidence" value="ECO:0007669"/>
    <property type="project" value="TreeGrafter"/>
</dbReference>
<feature type="compositionally biased region" description="Low complexity" evidence="3">
    <location>
        <begin position="372"/>
        <end position="382"/>
    </location>
</feature>
<feature type="compositionally biased region" description="Basic and acidic residues" evidence="3">
    <location>
        <begin position="575"/>
        <end position="599"/>
    </location>
</feature>
<dbReference type="InterPro" id="IPR051137">
    <property type="entry name" value="PP4R3-like"/>
</dbReference>
<dbReference type="Pfam" id="PF04802">
    <property type="entry name" value="PP4R3"/>
    <property type="match status" value="1"/>
</dbReference>
<feature type="region of interest" description="Disordered" evidence="3">
    <location>
        <begin position="251"/>
        <end position="610"/>
    </location>
</feature>
<reference evidence="7" key="1">
    <citation type="submission" date="2017-02" db="UniProtKB">
        <authorList>
            <consortium name="WormBaseParasite"/>
        </authorList>
    </citation>
    <scope>IDENTIFICATION</scope>
</reference>
<dbReference type="EMBL" id="UYRR01031111">
    <property type="protein sequence ID" value="VDK46019.1"/>
    <property type="molecule type" value="Genomic_DNA"/>
</dbReference>
<dbReference type="GO" id="GO:0005654">
    <property type="term" value="C:nucleoplasm"/>
    <property type="evidence" value="ECO:0007669"/>
    <property type="project" value="TreeGrafter"/>
</dbReference>
<feature type="compositionally biased region" description="Basic and acidic residues" evidence="3">
    <location>
        <begin position="635"/>
        <end position="660"/>
    </location>
</feature>
<gene>
    <name evidence="5" type="ORF">ASIM_LOCUS11881</name>
</gene>
<name>A0A0M3JVZ0_ANISI</name>
<feature type="compositionally biased region" description="Low complexity" evidence="3">
    <location>
        <begin position="517"/>
        <end position="526"/>
    </location>
</feature>
<evidence type="ECO:0000259" key="4">
    <source>
        <dbReference type="Pfam" id="PF04802"/>
    </source>
</evidence>
<reference evidence="5 6" key="2">
    <citation type="submission" date="2018-11" db="EMBL/GenBank/DDBJ databases">
        <authorList>
            <consortium name="Pathogen Informatics"/>
        </authorList>
    </citation>
    <scope>NUCLEOTIDE SEQUENCE [LARGE SCALE GENOMIC DNA]</scope>
</reference>
<dbReference type="InterPro" id="IPR006887">
    <property type="entry name" value="P4R3-like_central_dom"/>
</dbReference>
<keyword evidence="6" id="KW-1185">Reference proteome</keyword>
<organism evidence="7">
    <name type="scientific">Anisakis simplex</name>
    <name type="common">Herring worm</name>
    <dbReference type="NCBI Taxonomy" id="6269"/>
    <lineage>
        <taxon>Eukaryota</taxon>
        <taxon>Metazoa</taxon>
        <taxon>Ecdysozoa</taxon>
        <taxon>Nematoda</taxon>
        <taxon>Chromadorea</taxon>
        <taxon>Rhabditida</taxon>
        <taxon>Spirurina</taxon>
        <taxon>Ascaridomorpha</taxon>
        <taxon>Ascaridoidea</taxon>
        <taxon>Anisakidae</taxon>
        <taxon>Anisakis</taxon>
        <taxon>Anisakis simplex complex</taxon>
    </lineage>
</organism>
<dbReference type="GO" id="GO:0030289">
    <property type="term" value="C:protein phosphatase 4 complex"/>
    <property type="evidence" value="ECO:0007669"/>
    <property type="project" value="TreeGrafter"/>
</dbReference>
<feature type="compositionally biased region" description="Polar residues" evidence="3">
    <location>
        <begin position="470"/>
        <end position="481"/>
    </location>
</feature>
<evidence type="ECO:0000313" key="6">
    <source>
        <dbReference type="Proteomes" id="UP000267096"/>
    </source>
</evidence>